<keyword evidence="3" id="KW-1185">Reference proteome</keyword>
<dbReference type="EMBL" id="JACAZE010000005">
    <property type="protein sequence ID" value="KAF7317194.1"/>
    <property type="molecule type" value="Genomic_DNA"/>
</dbReference>
<protein>
    <submittedName>
        <fullName evidence="2">Uncharacterized protein</fullName>
    </submittedName>
</protein>
<feature type="compositionally biased region" description="Pro residues" evidence="1">
    <location>
        <begin position="541"/>
        <end position="551"/>
    </location>
</feature>
<feature type="compositionally biased region" description="Pro residues" evidence="1">
    <location>
        <begin position="486"/>
        <end position="501"/>
    </location>
</feature>
<evidence type="ECO:0000313" key="2">
    <source>
        <dbReference type="EMBL" id="KAF7317194.1"/>
    </source>
</evidence>
<dbReference type="Proteomes" id="UP000613580">
    <property type="component" value="Unassembled WGS sequence"/>
</dbReference>
<feature type="compositionally biased region" description="Polar residues" evidence="1">
    <location>
        <begin position="416"/>
        <end position="429"/>
    </location>
</feature>
<feature type="region of interest" description="Disordered" evidence="1">
    <location>
        <begin position="343"/>
        <end position="556"/>
    </location>
</feature>
<gene>
    <name evidence="2" type="ORF">HMN09_00454300</name>
</gene>
<feature type="region of interest" description="Disordered" evidence="1">
    <location>
        <begin position="136"/>
        <end position="204"/>
    </location>
</feature>
<sequence>MRRRSEGAQSSKGGWRYPTRMRIARSSRCLATRRARLIRVFLAAISEVTDFFFSSLTCCGGREARCTSFVQEREGMNCGEWGQDRAQIAFWTKRLRRMRDCRMAEELWRYPPTDATCPTPRRNEISVVRLGQRATSTLTATMPSSSPALSTASMSTASSFSSSNNDADAFSGTTPEHSLYAPTRTQRTHPPMQAGPRTSAKARAKAPNFYANAQELLAALRAHALEKDELDFSGSYALTKAEAGDGAPSDKTRVQGMINEVWRATGYRFTVKDHPPITTVGGHKTRLWCSQDSARKTKRGDSDTAASGRRRYACRSRLMIASLPDGADSKGARVVTVRLHHHMRHETAPEEPGSPMAENHTTVVESRKGRKPRPKQPPKPAPLPREQEVQDVVTAVNPTELMNPTTPVPEQEPYARSNSYSPATPSSASFDHGMINAPPPNHASELPRFASPSELQHALVHPPSGPPRRMSASVVQQQHRHAQTHPSPPPPLHSPAPPPLPVNTHANMDPYPQPLQDAYPYPPYPHPQSHPSFPYTHHPAHLPPHMLPPSPMHHHPHPQPHYTYGPQQAHPPQHHQIIHIPPHPHQVEPEPHAHAHPPHPEASVHAPPYAYYHPHPTPPMHMPMSPLEFQHRMSVHVARIRDFAAGLEYQIQFCDYRMLEVLESEAAPFLRLVEECLAREEQGRAS</sequence>
<organism evidence="2 3">
    <name type="scientific">Mycena chlorophos</name>
    <name type="common">Agaric fungus</name>
    <name type="synonym">Agaricus chlorophos</name>
    <dbReference type="NCBI Taxonomy" id="658473"/>
    <lineage>
        <taxon>Eukaryota</taxon>
        <taxon>Fungi</taxon>
        <taxon>Dikarya</taxon>
        <taxon>Basidiomycota</taxon>
        <taxon>Agaricomycotina</taxon>
        <taxon>Agaricomycetes</taxon>
        <taxon>Agaricomycetidae</taxon>
        <taxon>Agaricales</taxon>
        <taxon>Marasmiineae</taxon>
        <taxon>Mycenaceae</taxon>
        <taxon>Mycena</taxon>
    </lineage>
</organism>
<feature type="compositionally biased region" description="Low complexity" evidence="1">
    <location>
        <begin position="139"/>
        <end position="171"/>
    </location>
</feature>
<comment type="caution">
    <text evidence="2">The sequence shown here is derived from an EMBL/GenBank/DDBJ whole genome shotgun (WGS) entry which is preliminary data.</text>
</comment>
<name>A0A8H6TH95_MYCCL</name>
<evidence type="ECO:0000256" key="1">
    <source>
        <dbReference type="SAM" id="MobiDB-lite"/>
    </source>
</evidence>
<feature type="compositionally biased region" description="Polar residues" evidence="1">
    <location>
        <begin position="396"/>
        <end position="405"/>
    </location>
</feature>
<evidence type="ECO:0000313" key="3">
    <source>
        <dbReference type="Proteomes" id="UP000613580"/>
    </source>
</evidence>
<accession>A0A8H6TH95</accession>
<dbReference type="OrthoDB" id="3205748at2759"/>
<reference evidence="2" key="1">
    <citation type="submission" date="2020-05" db="EMBL/GenBank/DDBJ databases">
        <title>Mycena genomes resolve the evolution of fungal bioluminescence.</title>
        <authorList>
            <person name="Tsai I.J."/>
        </authorList>
    </citation>
    <scope>NUCLEOTIDE SEQUENCE</scope>
    <source>
        <strain evidence="2">110903Hualien_Pintung</strain>
    </source>
</reference>
<dbReference type="AlphaFoldDB" id="A0A8H6TH95"/>
<proteinExistence type="predicted"/>